<dbReference type="Gene3D" id="2.10.70.10">
    <property type="entry name" value="Complement Module, domain 1"/>
    <property type="match status" value="1"/>
</dbReference>
<name>A0A9D4I4H6_DREPO</name>
<protein>
    <recommendedName>
        <fullName evidence="1">Pacifastin domain-containing protein</fullName>
    </recommendedName>
</protein>
<dbReference type="AlphaFoldDB" id="A0A9D4I4H6"/>
<keyword evidence="3" id="KW-1185">Reference proteome</keyword>
<sequence length="58" mass="6036">MPPFSGGAESAGKPLNWYEAGDSFPDDDGCNTCTCLRGGLVACTRMSCSGTPTPDYVK</sequence>
<dbReference type="GO" id="GO:0030414">
    <property type="term" value="F:peptidase inhibitor activity"/>
    <property type="evidence" value="ECO:0007669"/>
    <property type="project" value="InterPro"/>
</dbReference>
<comment type="caution">
    <text evidence="2">The sequence shown here is derived from an EMBL/GenBank/DDBJ whole genome shotgun (WGS) entry which is preliminary data.</text>
</comment>
<reference evidence="2" key="2">
    <citation type="submission" date="2020-11" db="EMBL/GenBank/DDBJ databases">
        <authorList>
            <person name="McCartney M.A."/>
            <person name="Auch B."/>
            <person name="Kono T."/>
            <person name="Mallez S."/>
            <person name="Becker A."/>
            <person name="Gohl D.M."/>
            <person name="Silverstein K.A.T."/>
            <person name="Koren S."/>
            <person name="Bechman K.B."/>
            <person name="Herman A."/>
            <person name="Abrahante J.E."/>
            <person name="Garbe J."/>
        </authorList>
    </citation>
    <scope>NUCLEOTIDE SEQUENCE</scope>
    <source>
        <strain evidence="2">Duluth1</strain>
        <tissue evidence="2">Whole animal</tissue>
    </source>
</reference>
<evidence type="ECO:0000259" key="1">
    <source>
        <dbReference type="Pfam" id="PF05375"/>
    </source>
</evidence>
<dbReference type="Proteomes" id="UP000828390">
    <property type="component" value="Unassembled WGS sequence"/>
</dbReference>
<dbReference type="InterPro" id="IPR008037">
    <property type="entry name" value="Pacifastin_dom"/>
</dbReference>
<accession>A0A9D4I4H6</accession>
<gene>
    <name evidence="2" type="ORF">DPMN_049056</name>
</gene>
<dbReference type="Pfam" id="PF05375">
    <property type="entry name" value="Pacifastin_I"/>
    <property type="match status" value="1"/>
</dbReference>
<evidence type="ECO:0000313" key="2">
    <source>
        <dbReference type="EMBL" id="KAH3742316.1"/>
    </source>
</evidence>
<feature type="domain" description="Pacifastin" evidence="1">
    <location>
        <begin position="21"/>
        <end position="51"/>
    </location>
</feature>
<proteinExistence type="predicted"/>
<organism evidence="2 3">
    <name type="scientific">Dreissena polymorpha</name>
    <name type="common">Zebra mussel</name>
    <name type="synonym">Mytilus polymorpha</name>
    <dbReference type="NCBI Taxonomy" id="45954"/>
    <lineage>
        <taxon>Eukaryota</taxon>
        <taxon>Metazoa</taxon>
        <taxon>Spiralia</taxon>
        <taxon>Lophotrochozoa</taxon>
        <taxon>Mollusca</taxon>
        <taxon>Bivalvia</taxon>
        <taxon>Autobranchia</taxon>
        <taxon>Heteroconchia</taxon>
        <taxon>Euheterodonta</taxon>
        <taxon>Imparidentia</taxon>
        <taxon>Neoheterodontei</taxon>
        <taxon>Myida</taxon>
        <taxon>Dreissenoidea</taxon>
        <taxon>Dreissenidae</taxon>
        <taxon>Dreissena</taxon>
    </lineage>
</organism>
<dbReference type="SUPFAM" id="SSF57603">
    <property type="entry name" value="FnI-like domain"/>
    <property type="match status" value="1"/>
</dbReference>
<dbReference type="EMBL" id="JAIWYP010000011">
    <property type="protein sequence ID" value="KAH3742316.1"/>
    <property type="molecule type" value="Genomic_DNA"/>
</dbReference>
<reference evidence="2" key="1">
    <citation type="journal article" date="2019" name="bioRxiv">
        <title>The Genome of the Zebra Mussel, Dreissena polymorpha: A Resource for Invasive Species Research.</title>
        <authorList>
            <person name="McCartney M.A."/>
            <person name="Auch B."/>
            <person name="Kono T."/>
            <person name="Mallez S."/>
            <person name="Zhang Y."/>
            <person name="Obille A."/>
            <person name="Becker A."/>
            <person name="Abrahante J.E."/>
            <person name="Garbe J."/>
            <person name="Badalamenti J.P."/>
            <person name="Herman A."/>
            <person name="Mangelson H."/>
            <person name="Liachko I."/>
            <person name="Sullivan S."/>
            <person name="Sone E.D."/>
            <person name="Koren S."/>
            <person name="Silverstein K.A.T."/>
            <person name="Beckman K.B."/>
            <person name="Gohl D.M."/>
        </authorList>
    </citation>
    <scope>NUCLEOTIDE SEQUENCE</scope>
    <source>
        <strain evidence="2">Duluth1</strain>
        <tissue evidence="2">Whole animal</tissue>
    </source>
</reference>
<evidence type="ECO:0000313" key="3">
    <source>
        <dbReference type="Proteomes" id="UP000828390"/>
    </source>
</evidence>